<evidence type="ECO:0000256" key="10">
    <source>
        <dbReference type="ARBA" id="ARBA00042775"/>
    </source>
</evidence>
<evidence type="ECO:0000313" key="16">
    <source>
        <dbReference type="Proteomes" id="UP000634668"/>
    </source>
</evidence>
<dbReference type="Pfam" id="PF13616">
    <property type="entry name" value="Rotamase_3"/>
    <property type="match status" value="1"/>
</dbReference>
<accession>A0A918IVA6</accession>
<dbReference type="AlphaFoldDB" id="A0A918IVA6"/>
<feature type="domain" description="PpiC" evidence="14">
    <location>
        <begin position="348"/>
        <end position="454"/>
    </location>
</feature>
<dbReference type="InterPro" id="IPR027304">
    <property type="entry name" value="Trigger_fact/SurA_dom_sf"/>
</dbReference>
<dbReference type="Gene3D" id="3.10.50.40">
    <property type="match status" value="1"/>
</dbReference>
<evidence type="ECO:0000313" key="15">
    <source>
        <dbReference type="EMBL" id="GGW34219.1"/>
    </source>
</evidence>
<sequence length="705" mass="77810">MAVLENIRKRTTVLILIIGLALFAFVISGVLSNDMGGGAKVGSSVGEVNGDKISIDQFRRNVEAYSRMAGPSASSMLVVNQVWERELRNTILDQQFEELGIQVGHDQIINYIKTIPSYVQNPEFHNANGIFDENRFKAAVADWKANNPARYNLWLQDEQAIIQNAKEQTYFNLVRAGVASTLKEGELEYNLANNKVDIKYVRVPYTSIPDSTIAVSKKEIEAYVNAHKEDFKQSASRDIQFVYFEEKPSVADDTQVKDEITSLLEDQVEYNTQKDANDTILGFRTTKDIVAFLDRNSDQKFDSIYKAKNELSAKFADTLMALPKGAIFGPYKDGNFYKVSKMIDRKPNGSVKASHILIAYEGAQNANPDVTRTKEEAEKKAKELLSEAKQNTTIFTQLARDNSDGPSAPSGGDLGYFQEGVMVEEFNDFAFKNAVGTIGLVETDFGFHVVKVDDKQDVVQIATLARELEPSEETVNALFTEATKFEMDAIDSKDFAATAKTGNFVVRPVNKINAMDENLPGLSAQRAIVQWAFNENTKLGEVKRFDINKGYAVVQLTAKYKEGLMAAEDASVLVLPKIRKEKKAAQIISANKGKSMDAFFKDNNVSVSTATALTMKSPIIPGAGAEAYVVGSAFAMDQGATSGLLEGETGVYMVTVTKKEEAPKLDNYSTYANNLQASAVGRVNLSVYNALKEASEIEDKRATFY</sequence>
<evidence type="ECO:0000256" key="7">
    <source>
        <dbReference type="ARBA" id="ARBA00023186"/>
    </source>
</evidence>
<keyword evidence="5 13" id="KW-1133">Transmembrane helix</keyword>
<dbReference type="RefSeq" id="WP_026813150.1">
    <property type="nucleotide sequence ID" value="NZ_BMWP01000011.1"/>
</dbReference>
<evidence type="ECO:0000256" key="5">
    <source>
        <dbReference type="ARBA" id="ARBA00022989"/>
    </source>
</evidence>
<gene>
    <name evidence="15" type="ORF">GCM10007383_18960</name>
</gene>
<dbReference type="PROSITE" id="PS50198">
    <property type="entry name" value="PPIC_PPIASE_2"/>
    <property type="match status" value="1"/>
</dbReference>
<comment type="subcellular location">
    <subcellularLocation>
        <location evidence="1">Cell inner membrane</location>
        <topology evidence="1">Single-pass type II membrane protein</topology>
        <orientation evidence="1">Periplasmic side</orientation>
    </subcellularLocation>
</comment>
<keyword evidence="6 13" id="KW-0472">Membrane</keyword>
<reference evidence="15" key="2">
    <citation type="submission" date="2020-09" db="EMBL/GenBank/DDBJ databases">
        <authorList>
            <person name="Sun Q."/>
            <person name="Kim S."/>
        </authorList>
    </citation>
    <scope>NUCLEOTIDE SEQUENCE</scope>
    <source>
        <strain evidence="15">KCTC 12113</strain>
    </source>
</reference>
<dbReference type="EMBL" id="BMWP01000011">
    <property type="protein sequence ID" value="GGW34219.1"/>
    <property type="molecule type" value="Genomic_DNA"/>
</dbReference>
<dbReference type="PANTHER" id="PTHR47529:SF1">
    <property type="entry name" value="PERIPLASMIC CHAPERONE PPID"/>
    <property type="match status" value="1"/>
</dbReference>
<organism evidence="15 16">
    <name type="scientific">Arenibacter certesii</name>
    <dbReference type="NCBI Taxonomy" id="228955"/>
    <lineage>
        <taxon>Bacteria</taxon>
        <taxon>Pseudomonadati</taxon>
        <taxon>Bacteroidota</taxon>
        <taxon>Flavobacteriia</taxon>
        <taxon>Flavobacteriales</taxon>
        <taxon>Flavobacteriaceae</taxon>
        <taxon>Arenibacter</taxon>
    </lineage>
</organism>
<dbReference type="SUPFAM" id="SSF109998">
    <property type="entry name" value="Triger factor/SurA peptide-binding domain-like"/>
    <property type="match status" value="1"/>
</dbReference>
<dbReference type="InterPro" id="IPR000297">
    <property type="entry name" value="PPIase_PpiC"/>
</dbReference>
<dbReference type="Proteomes" id="UP000634668">
    <property type="component" value="Unassembled WGS sequence"/>
</dbReference>
<protein>
    <recommendedName>
        <fullName evidence="9">Periplasmic chaperone PpiD</fullName>
    </recommendedName>
    <alternativeName>
        <fullName evidence="10">Periplasmic folding chaperone</fullName>
    </alternativeName>
</protein>
<keyword evidence="11 15" id="KW-0413">Isomerase</keyword>
<evidence type="ECO:0000256" key="2">
    <source>
        <dbReference type="ARBA" id="ARBA00022475"/>
    </source>
</evidence>
<evidence type="ECO:0000256" key="4">
    <source>
        <dbReference type="ARBA" id="ARBA00022692"/>
    </source>
</evidence>
<dbReference type="PANTHER" id="PTHR47529">
    <property type="entry name" value="PEPTIDYL-PROLYL CIS-TRANS ISOMERASE D"/>
    <property type="match status" value="1"/>
</dbReference>
<comment type="similarity">
    <text evidence="8">Belongs to the PpiD chaperone family.</text>
</comment>
<evidence type="ECO:0000256" key="8">
    <source>
        <dbReference type="ARBA" id="ARBA00038408"/>
    </source>
</evidence>
<keyword evidence="3" id="KW-0997">Cell inner membrane</keyword>
<dbReference type="GO" id="GO:0003755">
    <property type="term" value="F:peptidyl-prolyl cis-trans isomerase activity"/>
    <property type="evidence" value="ECO:0007669"/>
    <property type="project" value="UniProtKB-KW"/>
</dbReference>
<evidence type="ECO:0000256" key="6">
    <source>
        <dbReference type="ARBA" id="ARBA00023136"/>
    </source>
</evidence>
<keyword evidence="12" id="KW-0175">Coiled coil</keyword>
<evidence type="ECO:0000259" key="14">
    <source>
        <dbReference type="PROSITE" id="PS50198"/>
    </source>
</evidence>
<evidence type="ECO:0000256" key="9">
    <source>
        <dbReference type="ARBA" id="ARBA00040743"/>
    </source>
</evidence>
<dbReference type="InterPro" id="IPR052029">
    <property type="entry name" value="PpiD_chaperone"/>
</dbReference>
<evidence type="ECO:0000256" key="11">
    <source>
        <dbReference type="PROSITE-ProRule" id="PRU00278"/>
    </source>
</evidence>
<comment type="caution">
    <text evidence="15">The sequence shown here is derived from an EMBL/GenBank/DDBJ whole genome shotgun (WGS) entry which is preliminary data.</text>
</comment>
<keyword evidence="4 13" id="KW-0812">Transmembrane</keyword>
<dbReference type="SUPFAM" id="SSF54534">
    <property type="entry name" value="FKBP-like"/>
    <property type="match status" value="1"/>
</dbReference>
<reference evidence="15" key="1">
    <citation type="journal article" date="2014" name="Int. J. Syst. Evol. Microbiol.">
        <title>Complete genome sequence of Corynebacterium casei LMG S-19264T (=DSM 44701T), isolated from a smear-ripened cheese.</title>
        <authorList>
            <consortium name="US DOE Joint Genome Institute (JGI-PGF)"/>
            <person name="Walter F."/>
            <person name="Albersmeier A."/>
            <person name="Kalinowski J."/>
            <person name="Ruckert C."/>
        </authorList>
    </citation>
    <scope>NUCLEOTIDE SEQUENCE</scope>
    <source>
        <strain evidence="15">KCTC 12113</strain>
    </source>
</reference>
<keyword evidence="7" id="KW-0143">Chaperone</keyword>
<feature type="transmembrane region" description="Helical" evidence="13">
    <location>
        <begin position="12"/>
        <end position="31"/>
    </location>
</feature>
<evidence type="ECO:0000256" key="3">
    <source>
        <dbReference type="ARBA" id="ARBA00022519"/>
    </source>
</evidence>
<dbReference type="InterPro" id="IPR046357">
    <property type="entry name" value="PPIase_dom_sf"/>
</dbReference>
<feature type="coiled-coil region" evidence="12">
    <location>
        <begin position="360"/>
        <end position="394"/>
    </location>
</feature>
<keyword evidence="11" id="KW-0697">Rotamase</keyword>
<proteinExistence type="inferred from homology"/>
<dbReference type="GO" id="GO:0005886">
    <property type="term" value="C:plasma membrane"/>
    <property type="evidence" value="ECO:0007669"/>
    <property type="project" value="UniProtKB-SubCell"/>
</dbReference>
<keyword evidence="16" id="KW-1185">Reference proteome</keyword>
<name>A0A918IVA6_9FLAO</name>
<keyword evidence="2" id="KW-1003">Cell membrane</keyword>
<evidence type="ECO:0000256" key="12">
    <source>
        <dbReference type="SAM" id="Coils"/>
    </source>
</evidence>
<evidence type="ECO:0000256" key="13">
    <source>
        <dbReference type="SAM" id="Phobius"/>
    </source>
</evidence>
<evidence type="ECO:0000256" key="1">
    <source>
        <dbReference type="ARBA" id="ARBA00004382"/>
    </source>
</evidence>
<dbReference type="Pfam" id="PF13623">
    <property type="entry name" value="SurA_N_2"/>
    <property type="match status" value="1"/>
</dbReference>